<reference evidence="4" key="1">
    <citation type="submission" date="2025-08" db="UniProtKB">
        <authorList>
            <consortium name="Ensembl"/>
        </authorList>
    </citation>
    <scope>IDENTIFICATION</scope>
</reference>
<sequence length="191" mass="19782">MGTFSRAWPPPVPPHRATHALWSGGLLCPEGTRPVFPVPLCCLKDGGRCPLCPGWGESRCSLSPRRDRPGSTPLMGHMCVPNRGQGVRHAQPCLCAPQAVCCPDHVHCCPQGYTCDPRGAAACRRGHPPALGAQEPGTSCSDGSTCCRLSLGTWAAPLEQVGGALGPALMSPGSPPAPHPPPSAAPPNRVV</sequence>
<keyword evidence="1" id="KW-1015">Disulfide bond</keyword>
<reference evidence="4" key="2">
    <citation type="submission" date="2025-09" db="UniProtKB">
        <authorList>
            <consortium name="Ensembl"/>
        </authorList>
    </citation>
    <scope>IDENTIFICATION</scope>
</reference>
<organism evidence="4 5">
    <name type="scientific">Malurus cyaneus samueli</name>
    <dbReference type="NCBI Taxonomy" id="2593467"/>
    <lineage>
        <taxon>Eukaryota</taxon>
        <taxon>Metazoa</taxon>
        <taxon>Chordata</taxon>
        <taxon>Craniata</taxon>
        <taxon>Vertebrata</taxon>
        <taxon>Euteleostomi</taxon>
        <taxon>Archelosauria</taxon>
        <taxon>Archosauria</taxon>
        <taxon>Dinosauria</taxon>
        <taxon>Saurischia</taxon>
        <taxon>Theropoda</taxon>
        <taxon>Coelurosauria</taxon>
        <taxon>Aves</taxon>
        <taxon>Neognathae</taxon>
        <taxon>Neoaves</taxon>
        <taxon>Telluraves</taxon>
        <taxon>Australaves</taxon>
        <taxon>Passeriformes</taxon>
        <taxon>Meliphagoidea</taxon>
        <taxon>Maluridae</taxon>
        <taxon>Malurus</taxon>
    </lineage>
</organism>
<evidence type="ECO:0000259" key="3">
    <source>
        <dbReference type="PROSITE" id="PS00799"/>
    </source>
</evidence>
<dbReference type="AlphaFoldDB" id="A0A8C5TMY8"/>
<dbReference type="Proteomes" id="UP000694560">
    <property type="component" value="Unplaced"/>
</dbReference>
<dbReference type="Pfam" id="PF00396">
    <property type="entry name" value="Granulin"/>
    <property type="match status" value="1"/>
</dbReference>
<evidence type="ECO:0000313" key="4">
    <source>
        <dbReference type="Ensembl" id="ENSMCSP00000010419.1"/>
    </source>
</evidence>
<dbReference type="OrthoDB" id="5854875at2759"/>
<protein>
    <recommendedName>
        <fullName evidence="3">Granulins domain-containing protein</fullName>
    </recommendedName>
</protein>
<dbReference type="InterPro" id="IPR037277">
    <property type="entry name" value="Granulin_sf"/>
</dbReference>
<evidence type="ECO:0000313" key="5">
    <source>
        <dbReference type="Proteomes" id="UP000694560"/>
    </source>
</evidence>
<dbReference type="PROSITE" id="PS00799">
    <property type="entry name" value="GRANULINS"/>
    <property type="match status" value="1"/>
</dbReference>
<dbReference type="Gene3D" id="2.10.25.160">
    <property type="entry name" value="Granulin"/>
    <property type="match status" value="1"/>
</dbReference>
<feature type="domain" description="Granulins" evidence="3">
    <location>
        <begin position="102"/>
        <end position="115"/>
    </location>
</feature>
<feature type="region of interest" description="Disordered" evidence="2">
    <location>
        <begin position="165"/>
        <end position="191"/>
    </location>
</feature>
<proteinExistence type="predicted"/>
<accession>A0A8C5TMY8</accession>
<name>A0A8C5TMY8_9PASS</name>
<dbReference type="InterPro" id="IPR000118">
    <property type="entry name" value="Granulin"/>
</dbReference>
<evidence type="ECO:0000256" key="1">
    <source>
        <dbReference type="ARBA" id="ARBA00023157"/>
    </source>
</evidence>
<evidence type="ECO:0000256" key="2">
    <source>
        <dbReference type="SAM" id="MobiDB-lite"/>
    </source>
</evidence>
<keyword evidence="5" id="KW-1185">Reference proteome</keyword>
<feature type="compositionally biased region" description="Pro residues" evidence="2">
    <location>
        <begin position="173"/>
        <end position="185"/>
    </location>
</feature>
<dbReference type="Ensembl" id="ENSMCST00000010681.1">
    <property type="protein sequence ID" value="ENSMCSP00000010419.1"/>
    <property type="gene ID" value="ENSMCSG00000007381.1"/>
</dbReference>